<name>R9HR46_BACUN</name>
<feature type="transmembrane region" description="Helical" evidence="1">
    <location>
        <begin position="53"/>
        <end position="74"/>
    </location>
</feature>
<feature type="transmembrane region" description="Helical" evidence="1">
    <location>
        <begin position="25"/>
        <end position="47"/>
    </location>
</feature>
<dbReference type="EMBL" id="ASSO01000011">
    <property type="protein sequence ID" value="EOS06354.1"/>
    <property type="molecule type" value="Genomic_DNA"/>
</dbReference>
<protein>
    <submittedName>
        <fullName evidence="2">Uncharacterized protein</fullName>
    </submittedName>
</protein>
<proteinExistence type="predicted"/>
<comment type="caution">
    <text evidence="2">The sequence shown here is derived from an EMBL/GenBank/DDBJ whole genome shotgun (WGS) entry which is preliminary data.</text>
</comment>
<dbReference type="AlphaFoldDB" id="R9HR46"/>
<dbReference type="Proteomes" id="UP000014212">
    <property type="component" value="Unassembled WGS sequence"/>
</dbReference>
<gene>
    <name evidence="2" type="ORF">C801_03220</name>
</gene>
<feature type="transmembrane region" description="Helical" evidence="1">
    <location>
        <begin position="86"/>
        <end position="107"/>
    </location>
</feature>
<organism evidence="2 3">
    <name type="scientific">Bacteroides uniformis dnLKV2</name>
    <dbReference type="NCBI Taxonomy" id="1235787"/>
    <lineage>
        <taxon>Bacteria</taxon>
        <taxon>Pseudomonadati</taxon>
        <taxon>Bacteroidota</taxon>
        <taxon>Bacteroidia</taxon>
        <taxon>Bacteroidales</taxon>
        <taxon>Bacteroidaceae</taxon>
        <taxon>Bacteroides</taxon>
    </lineage>
</organism>
<sequence>MITPTSIPRYPITNNSVMNKTVQSIISLTAFSALLIVITLFCGGLGFGRLFGIYGIMEYCLLGMLVIIDILVIYKVYKLYAMQPKTIMLLLGLECCSIFLWLAFISIDQSILDWQITNFILQAVSLDGFIGDERGLNMLAVLCGIVYPLIGIVCLFTGLEFVNILVTTKDSI</sequence>
<keyword evidence="1" id="KW-1133">Transmembrane helix</keyword>
<keyword evidence="1" id="KW-0812">Transmembrane</keyword>
<accession>R9HR46</accession>
<evidence type="ECO:0000313" key="3">
    <source>
        <dbReference type="Proteomes" id="UP000014212"/>
    </source>
</evidence>
<dbReference type="PATRIC" id="fig|1235787.3.peg.3275"/>
<evidence type="ECO:0000313" key="2">
    <source>
        <dbReference type="EMBL" id="EOS06354.1"/>
    </source>
</evidence>
<feature type="transmembrane region" description="Helical" evidence="1">
    <location>
        <begin position="139"/>
        <end position="166"/>
    </location>
</feature>
<keyword evidence="1" id="KW-0472">Membrane</keyword>
<evidence type="ECO:0000256" key="1">
    <source>
        <dbReference type="SAM" id="Phobius"/>
    </source>
</evidence>
<dbReference type="HOGENOM" id="CLU_1692007_0_0_10"/>
<reference evidence="2 3" key="1">
    <citation type="submission" date="2013-04" db="EMBL/GenBank/DDBJ databases">
        <title>The Genome Sequence of Bacteroides uniformis dnLKV2.</title>
        <authorList>
            <consortium name="The Broad Institute Genomics Platform"/>
            <consortium name="The Broad Institute Genome Sequencing Center for Infectious Disease"/>
            <person name="Earl A."/>
            <person name="Xavier R."/>
            <person name="Kuhn K."/>
            <person name="Stappenbeck T."/>
            <person name="Walker B."/>
            <person name="Young S."/>
            <person name="Zeng Q."/>
            <person name="Gargeya S."/>
            <person name="Fitzgerald M."/>
            <person name="Haas B."/>
            <person name="Abouelleil A."/>
            <person name="Allen A.W."/>
            <person name="Alvarado L."/>
            <person name="Arachchi H.M."/>
            <person name="Berlin A.M."/>
            <person name="Chapman S.B."/>
            <person name="Gainer-Dewar J."/>
            <person name="Goldberg J."/>
            <person name="Griggs A."/>
            <person name="Gujja S."/>
            <person name="Hansen M."/>
            <person name="Howarth C."/>
            <person name="Imamovic A."/>
            <person name="Ireland A."/>
            <person name="Larimer J."/>
            <person name="McCowan C."/>
            <person name="Murphy C."/>
            <person name="Pearson M."/>
            <person name="Poon T.W."/>
            <person name="Priest M."/>
            <person name="Roberts A."/>
            <person name="Saif S."/>
            <person name="Shea T."/>
            <person name="Sisk P."/>
            <person name="Sykes S."/>
            <person name="Wortman J."/>
            <person name="Nusbaum C."/>
            <person name="Birren B."/>
        </authorList>
    </citation>
    <scope>NUCLEOTIDE SEQUENCE [LARGE SCALE GENOMIC DNA]</scope>
    <source>
        <strain evidence="3">dnLKV2</strain>
    </source>
</reference>